<dbReference type="Gene3D" id="3.40.50.720">
    <property type="entry name" value="NAD(P)-binding Rossmann-like Domain"/>
    <property type="match status" value="1"/>
</dbReference>
<dbReference type="InterPro" id="IPR006095">
    <property type="entry name" value="Glu/Leu/Phe/Val/Trp_DH"/>
</dbReference>
<name>A0A418Q0S0_9SPHN</name>
<dbReference type="CDD" id="cd01075">
    <property type="entry name" value="NAD_bind_Leu_Phe_Val_DH"/>
    <property type="match status" value="1"/>
</dbReference>
<sequence>MNTPWGYPDFDAHEALHFVTDEKSGLRAIIAMHSTHLGPAAGGTRFWHYADDADALTDALRLSRGMSYKNAMAGLPLGGGKAVILADKDRTKSPEMLSAFGRAVQSLGGKYVTAEDVGISVADITKISTETKYIAGLPVEGGEVGGDPGPHTSLGVFLGIKAAVKRALGKDSLNGLHIAMQGAGSVAGGVARLAAQEGARLSIADVDVGRVEKLAAETGGTIVSPADVLSLEADVVSPCALGAILTEESIAALRTPIVAGGANNQLAAPGDGARLHARGILYAPDYVINAGGIINVSTEYLNDGGPELVRSRIEAIPGRLEQIWTESASSGRDPAAVADAMAQKLIGRG</sequence>
<dbReference type="GO" id="GO:0006520">
    <property type="term" value="P:amino acid metabolic process"/>
    <property type="evidence" value="ECO:0007669"/>
    <property type="project" value="InterPro"/>
</dbReference>
<comment type="caution">
    <text evidence="8">The sequence shown here is derived from an EMBL/GenBank/DDBJ whole genome shotgun (WGS) entry which is preliminary data.</text>
</comment>
<dbReference type="InterPro" id="IPR046346">
    <property type="entry name" value="Aminoacid_DH-like_N_sf"/>
</dbReference>
<evidence type="ECO:0000313" key="9">
    <source>
        <dbReference type="Proteomes" id="UP000285023"/>
    </source>
</evidence>
<dbReference type="PANTHER" id="PTHR42722">
    <property type="entry name" value="LEUCINE DEHYDROGENASE"/>
    <property type="match status" value="1"/>
</dbReference>
<dbReference type="PRINTS" id="PR00082">
    <property type="entry name" value="GLFDHDRGNASE"/>
</dbReference>
<proteinExistence type="inferred from homology"/>
<feature type="binding site" evidence="5">
    <location>
        <begin position="182"/>
        <end position="187"/>
    </location>
    <ligand>
        <name>NAD(+)</name>
        <dbReference type="ChEBI" id="CHEBI:57540"/>
    </ligand>
</feature>
<dbReference type="InterPro" id="IPR036291">
    <property type="entry name" value="NAD(P)-bd_dom_sf"/>
</dbReference>
<evidence type="ECO:0000256" key="4">
    <source>
        <dbReference type="PIRSR" id="PIRSR000188-1"/>
    </source>
</evidence>
<evidence type="ECO:0000256" key="3">
    <source>
        <dbReference type="ARBA" id="ARBA00023027"/>
    </source>
</evidence>
<dbReference type="PANTHER" id="PTHR42722:SF1">
    <property type="entry name" value="VALINE DEHYDROGENASE"/>
    <property type="match status" value="1"/>
</dbReference>
<gene>
    <name evidence="8" type="ORF">D3M59_00520</name>
</gene>
<dbReference type="Pfam" id="PF00208">
    <property type="entry name" value="ELFV_dehydrog"/>
    <property type="match status" value="1"/>
</dbReference>
<evidence type="ECO:0000256" key="5">
    <source>
        <dbReference type="PIRSR" id="PIRSR000188-2"/>
    </source>
</evidence>
<dbReference type="AlphaFoldDB" id="A0A418Q0S0"/>
<evidence type="ECO:0000259" key="7">
    <source>
        <dbReference type="SMART" id="SM00839"/>
    </source>
</evidence>
<dbReference type="InterPro" id="IPR006097">
    <property type="entry name" value="Glu/Leu/Phe/Val/Trp_DH_dimer"/>
</dbReference>
<dbReference type="PIRSF" id="PIRSF000188">
    <property type="entry name" value="Phe_leu_dh"/>
    <property type="match status" value="1"/>
</dbReference>
<dbReference type="GO" id="GO:0000166">
    <property type="term" value="F:nucleotide binding"/>
    <property type="evidence" value="ECO:0007669"/>
    <property type="project" value="UniProtKB-KW"/>
</dbReference>
<comment type="similarity">
    <text evidence="1 6">Belongs to the Glu/Leu/Phe/Val dehydrogenases family.</text>
</comment>
<dbReference type="EMBL" id="QXTF01000001">
    <property type="protein sequence ID" value="RIX31545.1"/>
    <property type="molecule type" value="Genomic_DNA"/>
</dbReference>
<keyword evidence="3 5" id="KW-0520">NAD</keyword>
<evidence type="ECO:0000256" key="6">
    <source>
        <dbReference type="RuleBase" id="RU004417"/>
    </source>
</evidence>
<dbReference type="RefSeq" id="WP_119530487.1">
    <property type="nucleotide sequence ID" value="NZ_QXTF01000001.1"/>
</dbReference>
<dbReference type="Pfam" id="PF02812">
    <property type="entry name" value="ELFV_dehydrog_N"/>
    <property type="match status" value="1"/>
</dbReference>
<dbReference type="InterPro" id="IPR016211">
    <property type="entry name" value="Glu/Phe/Leu/Val/Trp_DH_bac/arc"/>
</dbReference>
<accession>A0A418Q0S0</accession>
<evidence type="ECO:0000256" key="1">
    <source>
        <dbReference type="ARBA" id="ARBA00006382"/>
    </source>
</evidence>
<dbReference type="SMART" id="SM00839">
    <property type="entry name" value="ELFV_dehydrog"/>
    <property type="match status" value="1"/>
</dbReference>
<organism evidence="8 9">
    <name type="scientific">Sphingomonas edaphi</name>
    <dbReference type="NCBI Taxonomy" id="2315689"/>
    <lineage>
        <taxon>Bacteria</taxon>
        <taxon>Pseudomonadati</taxon>
        <taxon>Pseudomonadota</taxon>
        <taxon>Alphaproteobacteria</taxon>
        <taxon>Sphingomonadales</taxon>
        <taxon>Sphingomonadaceae</taxon>
        <taxon>Sphingomonas</taxon>
    </lineage>
</organism>
<feature type="domain" description="Glutamate/phenylalanine/leucine/valine/L-tryptophan dehydrogenase C-terminal" evidence="7">
    <location>
        <begin position="146"/>
        <end position="349"/>
    </location>
</feature>
<dbReference type="InterPro" id="IPR006096">
    <property type="entry name" value="Glu/Leu/Phe/Val/Trp_DH_C"/>
</dbReference>
<reference evidence="8 9" key="1">
    <citation type="submission" date="2018-09" db="EMBL/GenBank/DDBJ databases">
        <title>Sphingomonas sp. DAC4.</title>
        <authorList>
            <person name="Seo T."/>
        </authorList>
    </citation>
    <scope>NUCLEOTIDE SEQUENCE [LARGE SCALE GENOMIC DNA]</scope>
    <source>
        <strain evidence="8 9">DAC4</strain>
    </source>
</reference>
<dbReference type="OrthoDB" id="9803297at2"/>
<keyword evidence="9" id="KW-1185">Reference proteome</keyword>
<dbReference type="GO" id="GO:0016639">
    <property type="term" value="F:oxidoreductase activity, acting on the CH-NH2 group of donors, NAD or NADP as acceptor"/>
    <property type="evidence" value="ECO:0007669"/>
    <property type="project" value="InterPro"/>
</dbReference>
<protein>
    <submittedName>
        <fullName evidence="8">Glu/Leu/Phe/Val dehydrogenase</fullName>
    </submittedName>
</protein>
<keyword evidence="2 6" id="KW-0560">Oxidoreductase</keyword>
<dbReference type="SUPFAM" id="SSF53223">
    <property type="entry name" value="Aminoacid dehydrogenase-like, N-terminal domain"/>
    <property type="match status" value="1"/>
</dbReference>
<dbReference type="Gene3D" id="3.40.50.10860">
    <property type="entry name" value="Leucine Dehydrogenase, chain A, domain 1"/>
    <property type="match status" value="1"/>
</dbReference>
<dbReference type="Proteomes" id="UP000285023">
    <property type="component" value="Unassembled WGS sequence"/>
</dbReference>
<evidence type="ECO:0000256" key="2">
    <source>
        <dbReference type="ARBA" id="ARBA00023002"/>
    </source>
</evidence>
<dbReference type="SUPFAM" id="SSF51735">
    <property type="entry name" value="NAD(P)-binding Rossmann-fold domains"/>
    <property type="match status" value="1"/>
</dbReference>
<evidence type="ECO:0000313" key="8">
    <source>
        <dbReference type="EMBL" id="RIX31545.1"/>
    </source>
</evidence>
<keyword evidence="5" id="KW-0547">Nucleotide-binding</keyword>
<feature type="active site" description="Proton donor/acceptor" evidence="4">
    <location>
        <position position="81"/>
    </location>
</feature>